<dbReference type="STRING" id="933084.A0A067PUH7"/>
<dbReference type="Pfam" id="PF07690">
    <property type="entry name" value="MFS_1"/>
    <property type="match status" value="1"/>
</dbReference>
<feature type="transmembrane region" description="Helical" evidence="7">
    <location>
        <begin position="247"/>
        <end position="267"/>
    </location>
</feature>
<feature type="transmembrane region" description="Helical" evidence="7">
    <location>
        <begin position="210"/>
        <end position="235"/>
    </location>
</feature>
<evidence type="ECO:0000256" key="1">
    <source>
        <dbReference type="ARBA" id="ARBA00004127"/>
    </source>
</evidence>
<proteinExistence type="inferred from homology"/>
<dbReference type="GO" id="GO:0022857">
    <property type="term" value="F:transmembrane transporter activity"/>
    <property type="evidence" value="ECO:0007669"/>
    <property type="project" value="InterPro"/>
</dbReference>
<feature type="transmembrane region" description="Helical" evidence="7">
    <location>
        <begin position="33"/>
        <end position="59"/>
    </location>
</feature>
<feature type="transmembrane region" description="Helical" evidence="7">
    <location>
        <begin position="93"/>
        <end position="115"/>
    </location>
</feature>
<dbReference type="AlphaFoldDB" id="A0A067PUH7"/>
<evidence type="ECO:0008006" key="10">
    <source>
        <dbReference type="Google" id="ProtNLM"/>
    </source>
</evidence>
<evidence type="ECO:0000256" key="6">
    <source>
        <dbReference type="ARBA" id="ARBA00023136"/>
    </source>
</evidence>
<dbReference type="Proteomes" id="UP000027265">
    <property type="component" value="Unassembled WGS sequence"/>
</dbReference>
<evidence type="ECO:0000256" key="4">
    <source>
        <dbReference type="ARBA" id="ARBA00022692"/>
    </source>
</evidence>
<dbReference type="HOGENOM" id="CLU_021993_6_0_1"/>
<evidence type="ECO:0000256" key="2">
    <source>
        <dbReference type="ARBA" id="ARBA00008335"/>
    </source>
</evidence>
<keyword evidence="6 7" id="KW-0472">Membrane</keyword>
<dbReference type="InParanoid" id="A0A067PUH7"/>
<protein>
    <recommendedName>
        <fullName evidence="10">Major facilitator superfamily (MFS) profile domain-containing protein</fullName>
    </recommendedName>
</protein>
<evidence type="ECO:0000313" key="9">
    <source>
        <dbReference type="Proteomes" id="UP000027265"/>
    </source>
</evidence>
<sequence length="410" mass="43715">IQFTALCWCIFLEGWNDGTTGPLIPAFQQYYNIGFATVSCIFILNCVGFLSGAVANVWLNDKLGLGKVLVLGSLCQIIAYAILAPAGPFPLMVVAYGIAGFGIALQNAQACGFVASLKEHASTKMCVMLACYGLGAFTAPLVATHFADTEHWSFHFLISVGIAVSNTALLTTVFRFGTQDEVMAKVGQGPGEVGTGEGSKYRQLMGQISLHLLAIFALIYVGVEVTIGGWSVSFIERERHGGPSSGYVSSGFFGGRSLFGRIALIWLNRKVIQLLSFQPPLDPLTVDTQVGERRILFFYAIAAIALEITVWLVPDLIENAVAVSFVGLLLGPMYPIIANHATKILPAPLLTSSMGWIAGVGQAGSALFPFTTGILAAKYGIGSLQPLVVVMMAVMVAIWAIVPNGQRRVD</sequence>
<name>A0A067PUH7_9AGAM</name>
<evidence type="ECO:0000256" key="7">
    <source>
        <dbReference type="SAM" id="Phobius"/>
    </source>
</evidence>
<feature type="transmembrane region" description="Helical" evidence="7">
    <location>
        <begin position="296"/>
        <end position="314"/>
    </location>
</feature>
<dbReference type="InterPro" id="IPR011701">
    <property type="entry name" value="MFS"/>
</dbReference>
<accession>A0A067PUH7</accession>
<dbReference type="PANTHER" id="PTHR23514">
    <property type="entry name" value="BYPASS OF STOP CODON PROTEIN 6"/>
    <property type="match status" value="1"/>
</dbReference>
<comment type="subcellular location">
    <subcellularLocation>
        <location evidence="1">Endomembrane system</location>
        <topology evidence="1">Multi-pass membrane protein</topology>
    </subcellularLocation>
</comment>
<feature type="transmembrane region" description="Helical" evidence="7">
    <location>
        <begin position="127"/>
        <end position="146"/>
    </location>
</feature>
<keyword evidence="4 7" id="KW-0812">Transmembrane</keyword>
<feature type="non-terminal residue" evidence="8">
    <location>
        <position position="1"/>
    </location>
</feature>
<dbReference type="GO" id="GO:0016020">
    <property type="term" value="C:membrane"/>
    <property type="evidence" value="ECO:0007669"/>
    <property type="project" value="TreeGrafter"/>
</dbReference>
<dbReference type="GO" id="GO:0012505">
    <property type="term" value="C:endomembrane system"/>
    <property type="evidence" value="ECO:0007669"/>
    <property type="project" value="UniProtKB-SubCell"/>
</dbReference>
<evidence type="ECO:0000313" key="8">
    <source>
        <dbReference type="EMBL" id="KDQ58463.1"/>
    </source>
</evidence>
<feature type="transmembrane region" description="Helical" evidence="7">
    <location>
        <begin position="354"/>
        <end position="377"/>
    </location>
</feature>
<evidence type="ECO:0000256" key="3">
    <source>
        <dbReference type="ARBA" id="ARBA00022448"/>
    </source>
</evidence>
<reference evidence="9" key="1">
    <citation type="journal article" date="2014" name="Proc. Natl. Acad. Sci. U.S.A.">
        <title>Extensive sampling of basidiomycete genomes demonstrates inadequacy of the white-rot/brown-rot paradigm for wood decay fungi.</title>
        <authorList>
            <person name="Riley R."/>
            <person name="Salamov A.A."/>
            <person name="Brown D.W."/>
            <person name="Nagy L.G."/>
            <person name="Floudas D."/>
            <person name="Held B.W."/>
            <person name="Levasseur A."/>
            <person name="Lombard V."/>
            <person name="Morin E."/>
            <person name="Otillar R."/>
            <person name="Lindquist E.A."/>
            <person name="Sun H."/>
            <person name="LaButti K.M."/>
            <person name="Schmutz J."/>
            <person name="Jabbour D."/>
            <person name="Luo H."/>
            <person name="Baker S.E."/>
            <person name="Pisabarro A.G."/>
            <person name="Walton J.D."/>
            <person name="Blanchette R.A."/>
            <person name="Henrissat B."/>
            <person name="Martin F."/>
            <person name="Cullen D."/>
            <person name="Hibbett D.S."/>
            <person name="Grigoriev I.V."/>
        </authorList>
    </citation>
    <scope>NUCLEOTIDE SEQUENCE [LARGE SCALE GENOMIC DNA]</scope>
    <source>
        <strain evidence="9">MUCL 33604</strain>
    </source>
</reference>
<organism evidence="8 9">
    <name type="scientific">Jaapia argillacea MUCL 33604</name>
    <dbReference type="NCBI Taxonomy" id="933084"/>
    <lineage>
        <taxon>Eukaryota</taxon>
        <taxon>Fungi</taxon>
        <taxon>Dikarya</taxon>
        <taxon>Basidiomycota</taxon>
        <taxon>Agaricomycotina</taxon>
        <taxon>Agaricomycetes</taxon>
        <taxon>Agaricomycetidae</taxon>
        <taxon>Jaapiales</taxon>
        <taxon>Jaapiaceae</taxon>
        <taxon>Jaapia</taxon>
    </lineage>
</organism>
<dbReference type="OrthoDB" id="413079at2759"/>
<comment type="similarity">
    <text evidence="2">Belongs to the major facilitator superfamily.</text>
</comment>
<feature type="transmembrane region" description="Helical" evidence="7">
    <location>
        <begin position="383"/>
        <end position="402"/>
    </location>
</feature>
<feature type="transmembrane region" description="Helical" evidence="7">
    <location>
        <begin position="152"/>
        <end position="174"/>
    </location>
</feature>
<evidence type="ECO:0000256" key="5">
    <source>
        <dbReference type="ARBA" id="ARBA00022989"/>
    </source>
</evidence>
<dbReference type="PANTHER" id="PTHR23514:SF3">
    <property type="entry name" value="BYPASS OF STOP CODON PROTEIN 6"/>
    <property type="match status" value="1"/>
</dbReference>
<gene>
    <name evidence="8" type="ORF">JAAARDRAFT_129011</name>
</gene>
<keyword evidence="9" id="KW-1185">Reference proteome</keyword>
<dbReference type="InterPro" id="IPR036259">
    <property type="entry name" value="MFS_trans_sf"/>
</dbReference>
<feature type="transmembrane region" description="Helical" evidence="7">
    <location>
        <begin position="68"/>
        <end position="87"/>
    </location>
</feature>
<dbReference type="EMBL" id="KL197717">
    <property type="protein sequence ID" value="KDQ58463.1"/>
    <property type="molecule type" value="Genomic_DNA"/>
</dbReference>
<dbReference type="Gene3D" id="1.20.1250.20">
    <property type="entry name" value="MFS general substrate transporter like domains"/>
    <property type="match status" value="1"/>
</dbReference>
<keyword evidence="5 7" id="KW-1133">Transmembrane helix</keyword>
<dbReference type="SUPFAM" id="SSF103473">
    <property type="entry name" value="MFS general substrate transporter"/>
    <property type="match status" value="1"/>
</dbReference>
<keyword evidence="3" id="KW-0813">Transport</keyword>
<dbReference type="InterPro" id="IPR051788">
    <property type="entry name" value="MFS_Transporter"/>
</dbReference>
<feature type="transmembrane region" description="Helical" evidence="7">
    <location>
        <begin position="320"/>
        <end position="342"/>
    </location>
</feature>